<dbReference type="PANTHER" id="PTHR33908:SF3">
    <property type="entry name" value="UNDECAPRENYL PHOSPHATE-ALPHA-4-AMINO-4-DEOXY-L-ARABINOSE ARABINOSYL TRANSFERASE"/>
    <property type="match status" value="1"/>
</dbReference>
<feature type="transmembrane region" description="Helical" evidence="8">
    <location>
        <begin position="144"/>
        <end position="163"/>
    </location>
</feature>
<feature type="transmembrane region" description="Helical" evidence="8">
    <location>
        <begin position="337"/>
        <end position="355"/>
    </location>
</feature>
<keyword evidence="3" id="KW-0328">Glycosyltransferase</keyword>
<feature type="transmembrane region" description="Helical" evidence="8">
    <location>
        <begin position="175"/>
        <end position="199"/>
    </location>
</feature>
<feature type="transmembrane region" description="Helical" evidence="8">
    <location>
        <begin position="219"/>
        <end position="240"/>
    </location>
</feature>
<feature type="transmembrane region" description="Helical" evidence="8">
    <location>
        <begin position="311"/>
        <end position="331"/>
    </location>
</feature>
<keyword evidence="2" id="KW-1003">Cell membrane</keyword>
<protein>
    <recommendedName>
        <fullName evidence="9">Glycosyltransferase RgtA/B/C/D-like domain-containing protein</fullName>
    </recommendedName>
</protein>
<evidence type="ECO:0000256" key="2">
    <source>
        <dbReference type="ARBA" id="ARBA00022475"/>
    </source>
</evidence>
<dbReference type="InterPro" id="IPR038731">
    <property type="entry name" value="RgtA/B/C-like"/>
</dbReference>
<evidence type="ECO:0000256" key="8">
    <source>
        <dbReference type="SAM" id="Phobius"/>
    </source>
</evidence>
<sequence length="513" mass="57781">MSLQQVSNVSLSNNGLKGIGYKHYALAIVAFSAIVRFISLTDRYFWCDEASSVLTSRYDVGALLYHASFDVHPPLYYLLLHAWMVLFGDSIMAARSLSLVFGVATVALAMRFTRWLASERAALIAGWLMAIMPMAVRYSQEARMYALMGMLAIAAAMVLAKWLKTPDNRRYLALYALLMTLSFYTHYFTIFTLIAHWLVVLALSCHREGVRYIKQPAWWLANVAIGVAYIPWLLVLFNLLAHIAELRVGGDVGWIPQVSWGDLPAMYWRFLTGHDGSNYPTAILWLLPAMFIALCALLLKRPAMPRTFSLLLLGGILIPVTLVFAISWRTPLFVDRYLYSAALGIPLVLGVLIAGTKSRVRGISLLLFFSLLFGCGVRNDYPLEKDEFKVMVHYINSHYQPNDAVVVSNMFNYLSYVYYNKKGYRALLYTPARPNGISGKPNAYGFGTFFHDRAAQTYVDKLSVLSKGHRRVWLVSGGDFNQDFGHSPPGWVNTGTFKSGGFESRLFVVRDLR</sequence>
<dbReference type="Pfam" id="PF13231">
    <property type="entry name" value="PMT_2"/>
    <property type="match status" value="1"/>
</dbReference>
<feature type="transmembrane region" description="Helical" evidence="8">
    <location>
        <begin position="362"/>
        <end position="379"/>
    </location>
</feature>
<dbReference type="GO" id="GO:0009103">
    <property type="term" value="P:lipopolysaccharide biosynthetic process"/>
    <property type="evidence" value="ECO:0007669"/>
    <property type="project" value="TreeGrafter"/>
</dbReference>
<organism evidence="10">
    <name type="scientific">Serratia marcescens</name>
    <dbReference type="NCBI Taxonomy" id="615"/>
    <lineage>
        <taxon>Bacteria</taxon>
        <taxon>Pseudomonadati</taxon>
        <taxon>Pseudomonadota</taxon>
        <taxon>Gammaproteobacteria</taxon>
        <taxon>Enterobacterales</taxon>
        <taxon>Yersiniaceae</taxon>
        <taxon>Serratia</taxon>
    </lineage>
</organism>
<keyword evidence="4" id="KW-0808">Transferase</keyword>
<evidence type="ECO:0000256" key="4">
    <source>
        <dbReference type="ARBA" id="ARBA00022679"/>
    </source>
</evidence>
<keyword evidence="6 8" id="KW-1133">Transmembrane helix</keyword>
<feature type="transmembrane region" description="Helical" evidence="8">
    <location>
        <begin position="82"/>
        <end position="109"/>
    </location>
</feature>
<name>A0A1C3HA28_SERMA</name>
<accession>A0A1C3HA28</accession>
<feature type="transmembrane region" description="Helical" evidence="8">
    <location>
        <begin position="21"/>
        <end position="39"/>
    </location>
</feature>
<dbReference type="GO" id="GO:0016763">
    <property type="term" value="F:pentosyltransferase activity"/>
    <property type="evidence" value="ECO:0007669"/>
    <property type="project" value="TreeGrafter"/>
</dbReference>
<keyword evidence="5 8" id="KW-0812">Transmembrane</keyword>
<evidence type="ECO:0000256" key="6">
    <source>
        <dbReference type="ARBA" id="ARBA00022989"/>
    </source>
</evidence>
<evidence type="ECO:0000256" key="7">
    <source>
        <dbReference type="ARBA" id="ARBA00023136"/>
    </source>
</evidence>
<evidence type="ECO:0000259" key="9">
    <source>
        <dbReference type="Pfam" id="PF13231"/>
    </source>
</evidence>
<feature type="transmembrane region" description="Helical" evidence="8">
    <location>
        <begin position="282"/>
        <end position="299"/>
    </location>
</feature>
<dbReference type="InterPro" id="IPR050297">
    <property type="entry name" value="LipidA_mod_glycosyltrf_83"/>
</dbReference>
<evidence type="ECO:0000256" key="1">
    <source>
        <dbReference type="ARBA" id="ARBA00004651"/>
    </source>
</evidence>
<evidence type="ECO:0000313" key="10">
    <source>
        <dbReference type="EMBL" id="SAY41884.1"/>
    </source>
</evidence>
<dbReference type="EMBL" id="LT575490">
    <property type="protein sequence ID" value="SAY41884.1"/>
    <property type="molecule type" value="Genomic_DNA"/>
</dbReference>
<dbReference type="GO" id="GO:0010041">
    <property type="term" value="P:response to iron(III) ion"/>
    <property type="evidence" value="ECO:0007669"/>
    <property type="project" value="TreeGrafter"/>
</dbReference>
<gene>
    <name evidence="10" type="ORF">PWN146_00549</name>
</gene>
<dbReference type="AlphaFoldDB" id="A0A1C3HA28"/>
<proteinExistence type="predicted"/>
<dbReference type="GO" id="GO:0005886">
    <property type="term" value="C:plasma membrane"/>
    <property type="evidence" value="ECO:0007669"/>
    <property type="project" value="UniProtKB-SubCell"/>
</dbReference>
<feature type="domain" description="Glycosyltransferase RgtA/B/C/D-like" evidence="9">
    <location>
        <begin position="72"/>
        <end position="233"/>
    </location>
</feature>
<evidence type="ECO:0000256" key="5">
    <source>
        <dbReference type="ARBA" id="ARBA00022692"/>
    </source>
</evidence>
<keyword evidence="7 8" id="KW-0472">Membrane</keyword>
<dbReference type="PANTHER" id="PTHR33908">
    <property type="entry name" value="MANNOSYLTRANSFERASE YKCB-RELATED"/>
    <property type="match status" value="1"/>
</dbReference>
<reference evidence="10" key="1">
    <citation type="submission" date="2016-05" db="EMBL/GenBank/DDBJ databases">
        <authorList>
            <person name="Cock P.J.A."/>
            <person name="Cock P.J.A."/>
        </authorList>
    </citation>
    <scope>NUCLEOTIDE SEQUENCE</scope>
    <source>
        <strain evidence="10">PWN146_assembly</strain>
    </source>
</reference>
<evidence type="ECO:0000256" key="3">
    <source>
        <dbReference type="ARBA" id="ARBA00022676"/>
    </source>
</evidence>
<comment type="subcellular location">
    <subcellularLocation>
        <location evidence="1">Cell membrane</location>
        <topology evidence="1">Multi-pass membrane protein</topology>
    </subcellularLocation>
</comment>